<dbReference type="KEGG" id="mmil:sm9_1199"/>
<dbReference type="EMBL" id="CP011266">
    <property type="protein sequence ID" value="ALT68981.1"/>
    <property type="molecule type" value="Genomic_DNA"/>
</dbReference>
<gene>
    <name evidence="1" type="ORF">sm9_1199</name>
</gene>
<dbReference type="PATRIC" id="fig|230361.4.peg.1241"/>
<proteinExistence type="predicted"/>
<organism evidence="1 2">
    <name type="scientific">Methanobrevibacter millerae</name>
    <dbReference type="NCBI Taxonomy" id="230361"/>
    <lineage>
        <taxon>Archaea</taxon>
        <taxon>Methanobacteriati</taxon>
        <taxon>Methanobacteriota</taxon>
        <taxon>Methanomada group</taxon>
        <taxon>Methanobacteria</taxon>
        <taxon>Methanobacteriales</taxon>
        <taxon>Methanobacteriaceae</taxon>
        <taxon>Methanobrevibacter</taxon>
    </lineage>
</organism>
<dbReference type="AlphaFoldDB" id="A0A0U2SJ60"/>
<keyword evidence="2" id="KW-1185">Reference proteome</keyword>
<dbReference type="Proteomes" id="UP000067738">
    <property type="component" value="Chromosome"/>
</dbReference>
<name>A0A0U2SJ60_9EURY</name>
<dbReference type="RefSeq" id="WP_058739257.1">
    <property type="nucleotide sequence ID" value="NZ_CP011266.1"/>
</dbReference>
<protein>
    <submittedName>
        <fullName evidence="1">Uncharacterized protein</fullName>
    </submittedName>
</protein>
<accession>A0A0U2SJ60</accession>
<dbReference type="GeneID" id="26736160"/>
<reference evidence="1 2" key="1">
    <citation type="submission" date="2015-04" db="EMBL/GenBank/DDBJ databases">
        <title>The complete genome sequence of the rumen methanogen Methanobrevibacter millerae SM9.</title>
        <authorList>
            <person name="Leahy S.C."/>
            <person name="Kelly W.J."/>
            <person name="Pacheco D.M."/>
            <person name="Li D."/>
            <person name="Altermann E."/>
            <person name="Attwood G.T."/>
        </authorList>
    </citation>
    <scope>NUCLEOTIDE SEQUENCE [LARGE SCALE GENOMIC DNA]</scope>
    <source>
        <strain evidence="1 2">SM9</strain>
    </source>
</reference>
<sequence length="1267" mass="152056">MAFDEPRFSGKNIRPHEYLPIRIPKSKQNKKPKPLDSNMKICPNCNKKQHKNNEKCERCGLDFNIGKKIIRIITTQCSNDDKILVISSNEEKLEILKNLFKENKLENYLRILHEGNCEELSEDNISNALYDEIPILIDINKLLNLYYDIPLFNNIYSSRYLKNLHILRNSDVTYIEYDDLNELNEFIKAFQEYIYLIKSAHIEYNNISDLNKIIDKLILIKNDVCRFNENINLLYNFYKLNGITISNSLNKNIELIDDVKILFNNPCIIEKETEIKDFLNNLHEYNEINKKSKDSSYYINSFISKNRFLKEIIQRYNNYLSKYTLNIEILNAKKEFEDYGFILYNLIEFENFKEIMSSFDNPKVVNDENYFLLNEKLEEYIEYNENNFSDNFNKYRKKLEKNIKKKIKERQKKISKDNDEISELFYLLNKKLNQISINIDTFQGFKDNINNINCLVKYPKIIENDDLYNALDILNNYKNKYVDLTFEEYFNKNYEKLCEIFNIFLIKINKEYSIKKYNKIKKNTSEIQSLFKELKINIHSIKDMSNDLKKYNKIFSHNNKKAQKFKRLKSLIQSSLARLNINSMQNMSVKELLDCSNDKINKFDEIISLKNDILKIINESQNTDEKFDYSSFLIKKCYDLKNELHMDEYKKDIDDISYNNRYFKEINNYMDIFNIDETISKLFKKHEYDVNFTSSYHNKLFDENTINSIESVDIEKEIVELNIISEKLDYLLEQKNQNVLKYKNLSDFSSKYYNTNYFYKNIIEKVKECDIHNFNEVIDDLKNELLFKSNDYKINKIIYNMSAIEEIINLSHMLELEEAENLFNYEYDEVIIFQQQIKKDIEFTEYYNKEIFNNNIFKFYQSSNYVEDLNNLDLKLSEIKEYIKKNNINNSIFNNSELININKLIGIKEIIDKTLYLFEKEPDDKTEKIENIKTIIDNLFKLCENYPISDENDKYIEELISAQDKVKRYSKMNIYENKIDYHKELIHNNLQNIWKGYSTNINKIKDKLDLDLKFTKLYNRKIFNMETIQNINNLSKSDLKKLNKIQSNLTSFPDIFKNNLSNEEILSSSKKLILEIDKLDKSNINEETIKIFSNINQTLKSDEVENLIKILDIKINKPNFFNSMIELEEKLNKYYPNKYKYSEDSLNRLNNDITYSQLKNLGIITDNNEMLIRDDFENFYKILSQFEEYRMLILERIMDTEEVELTENFDIILSEKWLFLINENTIQNKLSKQFVNQFDKFLVLHDADKSKIQNVLRKTDRLYKIMG</sequence>
<evidence type="ECO:0000313" key="1">
    <source>
        <dbReference type="EMBL" id="ALT68981.1"/>
    </source>
</evidence>
<evidence type="ECO:0000313" key="2">
    <source>
        <dbReference type="Proteomes" id="UP000067738"/>
    </source>
</evidence>